<dbReference type="EMBL" id="PUIB01000006">
    <property type="protein sequence ID" value="PQO41172.1"/>
    <property type="molecule type" value="Genomic_DNA"/>
</dbReference>
<evidence type="ECO:0000313" key="2">
    <source>
        <dbReference type="EMBL" id="PQO41172.1"/>
    </source>
</evidence>
<sequence>MNRWLVTIGASAVFAVGGWIAGHADEVPLPGMGHPPCRHAPGQREIIQGKVDEQTKAPTGGIDGVTLEDGTWLHWPPHLEKYLGKLTEPGQTIQVEGRRQPGPRGEMVVEVFALTNIETNATFQREEMPPPPPPRMPCPPHGPHAGPPPHPEMNHPGMPPERMQPPPPARPHPPEDSLQRIEDRLERIEEQLGQLVDQDT</sequence>
<organism evidence="2 3">
    <name type="scientific">Blastopirellula marina</name>
    <dbReference type="NCBI Taxonomy" id="124"/>
    <lineage>
        <taxon>Bacteria</taxon>
        <taxon>Pseudomonadati</taxon>
        <taxon>Planctomycetota</taxon>
        <taxon>Planctomycetia</taxon>
        <taxon>Pirellulales</taxon>
        <taxon>Pirellulaceae</taxon>
        <taxon>Blastopirellula</taxon>
    </lineage>
</organism>
<protein>
    <submittedName>
        <fullName evidence="2">Uncharacterized protein</fullName>
    </submittedName>
</protein>
<dbReference type="AlphaFoldDB" id="A0A2S8G9N2"/>
<comment type="caution">
    <text evidence="2">The sequence shown here is derived from an EMBL/GenBank/DDBJ whole genome shotgun (WGS) entry which is preliminary data.</text>
</comment>
<evidence type="ECO:0000256" key="1">
    <source>
        <dbReference type="SAM" id="MobiDB-lite"/>
    </source>
</evidence>
<evidence type="ECO:0000313" key="3">
    <source>
        <dbReference type="Proteomes" id="UP000239388"/>
    </source>
</evidence>
<accession>A0A2S8G9N2</accession>
<dbReference type="Proteomes" id="UP000239388">
    <property type="component" value="Unassembled WGS sequence"/>
</dbReference>
<feature type="region of interest" description="Disordered" evidence="1">
    <location>
        <begin position="123"/>
        <end position="200"/>
    </location>
</feature>
<feature type="compositionally biased region" description="Pro residues" evidence="1">
    <location>
        <begin position="129"/>
        <end position="171"/>
    </location>
</feature>
<name>A0A2S8G9N2_9BACT</name>
<reference evidence="2 3" key="1">
    <citation type="submission" date="2018-02" db="EMBL/GenBank/DDBJ databases">
        <title>Comparative genomes isolates from brazilian mangrove.</title>
        <authorList>
            <person name="Araujo J.E."/>
            <person name="Taketani R.G."/>
            <person name="Silva M.C.P."/>
            <person name="Loureco M.V."/>
            <person name="Andreote F.D."/>
        </authorList>
    </citation>
    <scope>NUCLEOTIDE SEQUENCE [LARGE SCALE GENOMIC DNA]</scope>
    <source>
        <strain evidence="2 3">NAP PRIS-MGV</strain>
    </source>
</reference>
<gene>
    <name evidence="2" type="ORF">C5Y98_04255</name>
</gene>
<feature type="compositionally biased region" description="Basic and acidic residues" evidence="1">
    <location>
        <begin position="172"/>
        <end position="190"/>
    </location>
</feature>
<proteinExistence type="predicted"/>